<feature type="binding site" evidence="11">
    <location>
        <position position="40"/>
    </location>
    <ligand>
        <name>substrate</name>
    </ligand>
</feature>
<evidence type="ECO:0000256" key="9">
    <source>
        <dbReference type="ARBA" id="ARBA00023141"/>
    </source>
</evidence>
<comment type="cofactor">
    <cofactor evidence="11">
        <name>Mg(2+)</name>
        <dbReference type="ChEBI" id="CHEBI:18420"/>
    </cofactor>
    <text evidence="11">Binds 1 Mg(2+) ion per subunit.</text>
</comment>
<comment type="caution">
    <text evidence="11">Lacks conserved residue(s) required for the propagation of feature annotation.</text>
</comment>
<dbReference type="PROSITE" id="PS01128">
    <property type="entry name" value="SHIKIMATE_KINASE"/>
    <property type="match status" value="1"/>
</dbReference>
<dbReference type="GO" id="GO:0005829">
    <property type="term" value="C:cytosol"/>
    <property type="evidence" value="ECO:0007669"/>
    <property type="project" value="TreeGrafter"/>
</dbReference>
<keyword evidence="4 11" id="KW-0028">Amino-acid biosynthesis</keyword>
<keyword evidence="11" id="KW-0460">Magnesium</keyword>
<evidence type="ECO:0000256" key="4">
    <source>
        <dbReference type="ARBA" id="ARBA00022605"/>
    </source>
</evidence>
<feature type="binding site" evidence="11">
    <location>
        <position position="22"/>
    </location>
    <ligand>
        <name>Mg(2+)</name>
        <dbReference type="ChEBI" id="CHEBI:18420"/>
    </ligand>
</feature>
<dbReference type="EC" id="2.7.1.71" evidence="3 11"/>
<keyword evidence="11" id="KW-0963">Cytoplasm</keyword>
<proteinExistence type="inferred from homology"/>
<dbReference type="GO" id="GO:0009423">
    <property type="term" value="P:chorismate biosynthetic process"/>
    <property type="evidence" value="ECO:0007669"/>
    <property type="project" value="UniProtKB-UniRule"/>
</dbReference>
<evidence type="ECO:0000256" key="5">
    <source>
        <dbReference type="ARBA" id="ARBA00022679"/>
    </source>
</evidence>
<dbReference type="InterPro" id="IPR023000">
    <property type="entry name" value="Shikimate_kinase_CS"/>
</dbReference>
<keyword evidence="11" id="KW-0479">Metal-binding</keyword>
<dbReference type="Pfam" id="PF01202">
    <property type="entry name" value="SKI"/>
    <property type="match status" value="1"/>
</dbReference>
<evidence type="ECO:0000313" key="12">
    <source>
        <dbReference type="EMBL" id="OEJ65095.1"/>
    </source>
</evidence>
<feature type="binding site" evidence="11">
    <location>
        <position position="143"/>
    </location>
    <ligand>
        <name>substrate</name>
    </ligand>
</feature>
<dbReference type="AlphaFoldDB" id="A0A1E5Q4V7"/>
<comment type="caution">
    <text evidence="12">The sequence shown here is derived from an EMBL/GenBank/DDBJ whole genome shotgun (WGS) entry which is preliminary data.</text>
</comment>
<dbReference type="GO" id="GO:0005524">
    <property type="term" value="F:ATP binding"/>
    <property type="evidence" value="ECO:0007669"/>
    <property type="project" value="UniProtKB-UniRule"/>
</dbReference>
<dbReference type="CDD" id="cd00464">
    <property type="entry name" value="SK"/>
    <property type="match status" value="1"/>
</dbReference>
<evidence type="ECO:0000256" key="2">
    <source>
        <dbReference type="ARBA" id="ARBA00006997"/>
    </source>
</evidence>
<evidence type="ECO:0000256" key="6">
    <source>
        <dbReference type="ARBA" id="ARBA00022741"/>
    </source>
</evidence>
<keyword evidence="6 11" id="KW-0547">Nucleotide-binding</keyword>
<keyword evidence="13" id="KW-1185">Reference proteome</keyword>
<evidence type="ECO:0000256" key="10">
    <source>
        <dbReference type="ARBA" id="ARBA00048567"/>
    </source>
</evidence>
<feature type="binding site" evidence="11">
    <location>
        <position position="124"/>
    </location>
    <ligand>
        <name>ATP</name>
        <dbReference type="ChEBI" id="CHEBI:30616"/>
    </ligand>
</feature>
<evidence type="ECO:0000256" key="3">
    <source>
        <dbReference type="ARBA" id="ARBA00012154"/>
    </source>
</evidence>
<reference evidence="13" key="1">
    <citation type="submission" date="2016-07" db="EMBL/GenBank/DDBJ databases">
        <authorList>
            <person name="Florea S."/>
            <person name="Webb J.S."/>
            <person name="Jaromczyk J."/>
            <person name="Schardl C.L."/>
        </authorList>
    </citation>
    <scope>NUCLEOTIDE SEQUENCE [LARGE SCALE GENOMIC DNA]</scope>
    <source>
        <strain evidence="13">MV-1</strain>
    </source>
</reference>
<comment type="subcellular location">
    <subcellularLocation>
        <location evidence="11">Cytoplasm</location>
    </subcellularLocation>
</comment>
<dbReference type="GO" id="GO:0008652">
    <property type="term" value="P:amino acid biosynthetic process"/>
    <property type="evidence" value="ECO:0007669"/>
    <property type="project" value="UniProtKB-KW"/>
</dbReference>
<dbReference type="EMBL" id="MCGG01000055">
    <property type="protein sequence ID" value="OEJ65095.1"/>
    <property type="molecule type" value="Genomic_DNA"/>
</dbReference>
<comment type="subunit">
    <text evidence="11">Monomer.</text>
</comment>
<dbReference type="UniPathway" id="UPA00053">
    <property type="reaction ID" value="UER00088"/>
</dbReference>
<accession>A0A1E5Q4V7</accession>
<dbReference type="PRINTS" id="PR01100">
    <property type="entry name" value="SHIKIMTKNASE"/>
</dbReference>
<dbReference type="PANTHER" id="PTHR21087">
    <property type="entry name" value="SHIKIMATE KINASE"/>
    <property type="match status" value="1"/>
</dbReference>
<dbReference type="InterPro" id="IPR031322">
    <property type="entry name" value="Shikimate/glucono_kinase"/>
</dbReference>
<sequence>MPNVPKITRPIALIGLMGAGKSTVGRRLAKRLSVPFIDSDDEIKKAAGSSIEDIFELFGEQEFRAGEQRVLDRLLNGGAMVLATGGGAFINNDVRKRILQSATSVWLKAGLDSLVERTSRRGGRPLLKQGDPRKTLEKLINDRYPIYEQATVTIETDKLSHDGAVDLIIQALQDRDDI</sequence>
<organism evidence="12 13">
    <name type="scientific">Magnetovibrio blakemorei</name>
    <dbReference type="NCBI Taxonomy" id="28181"/>
    <lineage>
        <taxon>Bacteria</taxon>
        <taxon>Pseudomonadati</taxon>
        <taxon>Pseudomonadota</taxon>
        <taxon>Alphaproteobacteria</taxon>
        <taxon>Rhodospirillales</taxon>
        <taxon>Magnetovibrionaceae</taxon>
        <taxon>Magnetovibrio</taxon>
    </lineage>
</organism>
<evidence type="ECO:0000256" key="11">
    <source>
        <dbReference type="HAMAP-Rule" id="MF_00109"/>
    </source>
</evidence>
<dbReference type="InterPro" id="IPR027417">
    <property type="entry name" value="P-loop_NTPase"/>
</dbReference>
<keyword evidence="8 11" id="KW-0067">ATP-binding</keyword>
<keyword evidence="5 11" id="KW-0808">Transferase</keyword>
<dbReference type="OrthoDB" id="9800332at2"/>
<dbReference type="GO" id="GO:0000287">
    <property type="term" value="F:magnesium ion binding"/>
    <property type="evidence" value="ECO:0007669"/>
    <property type="project" value="UniProtKB-UniRule"/>
</dbReference>
<dbReference type="SUPFAM" id="SSF52540">
    <property type="entry name" value="P-loop containing nucleoside triphosphate hydrolases"/>
    <property type="match status" value="1"/>
</dbReference>
<dbReference type="STRING" id="28181.BEN30_15530"/>
<protein>
    <recommendedName>
        <fullName evidence="3 11">Shikimate kinase</fullName>
        <shortName evidence="11">SK</shortName>
        <ecNumber evidence="3 11">2.7.1.71</ecNumber>
    </recommendedName>
</protein>
<dbReference type="NCBIfam" id="NF010552">
    <property type="entry name" value="PRK13946.1"/>
    <property type="match status" value="1"/>
</dbReference>
<dbReference type="GO" id="GO:0004765">
    <property type="term" value="F:shikimate kinase activity"/>
    <property type="evidence" value="ECO:0007669"/>
    <property type="project" value="UniProtKB-UniRule"/>
</dbReference>
<comment type="similarity">
    <text evidence="2 11">Belongs to the shikimate kinase family.</text>
</comment>
<dbReference type="PANTHER" id="PTHR21087:SF16">
    <property type="entry name" value="SHIKIMATE KINASE 1, CHLOROPLASTIC"/>
    <property type="match status" value="1"/>
</dbReference>
<dbReference type="Gene3D" id="3.40.50.300">
    <property type="entry name" value="P-loop containing nucleotide triphosphate hydrolases"/>
    <property type="match status" value="1"/>
</dbReference>
<evidence type="ECO:0000256" key="1">
    <source>
        <dbReference type="ARBA" id="ARBA00004842"/>
    </source>
</evidence>
<dbReference type="Proteomes" id="UP000095347">
    <property type="component" value="Unassembled WGS sequence"/>
</dbReference>
<comment type="function">
    <text evidence="11">Catalyzes the specific phosphorylation of the 3-hydroxyl group of shikimic acid using ATP as a cosubstrate.</text>
</comment>
<dbReference type="GO" id="GO:0009073">
    <property type="term" value="P:aromatic amino acid family biosynthetic process"/>
    <property type="evidence" value="ECO:0007669"/>
    <property type="project" value="UniProtKB-KW"/>
</dbReference>
<evidence type="ECO:0000313" key="13">
    <source>
        <dbReference type="Proteomes" id="UP000095347"/>
    </source>
</evidence>
<keyword evidence="9 11" id="KW-0057">Aromatic amino acid biosynthesis</keyword>
<comment type="pathway">
    <text evidence="1 11">Metabolic intermediate biosynthesis; chorismate biosynthesis; chorismate from D-erythrose 4-phosphate and phosphoenolpyruvate: step 5/7.</text>
</comment>
<gene>
    <name evidence="11" type="primary">aroK</name>
    <name evidence="12" type="ORF">BEN30_15530</name>
</gene>
<feature type="binding site" evidence="11">
    <location>
        <begin position="18"/>
        <end position="23"/>
    </location>
    <ligand>
        <name>ATP</name>
        <dbReference type="ChEBI" id="CHEBI:30616"/>
    </ligand>
</feature>
<evidence type="ECO:0000256" key="7">
    <source>
        <dbReference type="ARBA" id="ARBA00022777"/>
    </source>
</evidence>
<name>A0A1E5Q4V7_9PROT</name>
<dbReference type="InterPro" id="IPR000623">
    <property type="entry name" value="Shikimate_kinase/TSH1"/>
</dbReference>
<dbReference type="HAMAP" id="MF_00109">
    <property type="entry name" value="Shikimate_kinase"/>
    <property type="match status" value="1"/>
</dbReference>
<keyword evidence="7 11" id="KW-0418">Kinase</keyword>
<comment type="catalytic activity">
    <reaction evidence="10 11">
        <text>shikimate + ATP = 3-phosphoshikimate + ADP + H(+)</text>
        <dbReference type="Rhea" id="RHEA:13121"/>
        <dbReference type="ChEBI" id="CHEBI:15378"/>
        <dbReference type="ChEBI" id="CHEBI:30616"/>
        <dbReference type="ChEBI" id="CHEBI:36208"/>
        <dbReference type="ChEBI" id="CHEBI:145989"/>
        <dbReference type="ChEBI" id="CHEBI:456216"/>
        <dbReference type="EC" id="2.7.1.71"/>
    </reaction>
</comment>
<evidence type="ECO:0000256" key="8">
    <source>
        <dbReference type="ARBA" id="ARBA00022840"/>
    </source>
</evidence>
<feature type="binding site" evidence="11">
    <location>
        <position position="64"/>
    </location>
    <ligand>
        <name>substrate</name>
    </ligand>
</feature>
<feature type="binding site" evidence="11">
    <location>
        <position position="86"/>
    </location>
    <ligand>
        <name>substrate</name>
    </ligand>
</feature>